<gene>
    <name evidence="1" type="ORF">VNO77_32198</name>
</gene>
<evidence type="ECO:0000313" key="2">
    <source>
        <dbReference type="Proteomes" id="UP001367508"/>
    </source>
</evidence>
<protein>
    <submittedName>
        <fullName evidence="1">Uncharacterized protein</fullName>
    </submittedName>
</protein>
<keyword evidence="2" id="KW-1185">Reference proteome</keyword>
<dbReference type="EMBL" id="JAYMYQ010000007">
    <property type="protein sequence ID" value="KAK7321491.1"/>
    <property type="molecule type" value="Genomic_DNA"/>
</dbReference>
<dbReference type="Proteomes" id="UP001367508">
    <property type="component" value="Unassembled WGS sequence"/>
</dbReference>
<comment type="caution">
    <text evidence="1">The sequence shown here is derived from an EMBL/GenBank/DDBJ whole genome shotgun (WGS) entry which is preliminary data.</text>
</comment>
<accession>A0AAN9KRN6</accession>
<organism evidence="1 2">
    <name type="scientific">Canavalia gladiata</name>
    <name type="common">Sword bean</name>
    <name type="synonym">Dolichos gladiatus</name>
    <dbReference type="NCBI Taxonomy" id="3824"/>
    <lineage>
        <taxon>Eukaryota</taxon>
        <taxon>Viridiplantae</taxon>
        <taxon>Streptophyta</taxon>
        <taxon>Embryophyta</taxon>
        <taxon>Tracheophyta</taxon>
        <taxon>Spermatophyta</taxon>
        <taxon>Magnoliopsida</taxon>
        <taxon>eudicotyledons</taxon>
        <taxon>Gunneridae</taxon>
        <taxon>Pentapetalae</taxon>
        <taxon>rosids</taxon>
        <taxon>fabids</taxon>
        <taxon>Fabales</taxon>
        <taxon>Fabaceae</taxon>
        <taxon>Papilionoideae</taxon>
        <taxon>50 kb inversion clade</taxon>
        <taxon>NPAAA clade</taxon>
        <taxon>indigoferoid/millettioid clade</taxon>
        <taxon>Phaseoleae</taxon>
        <taxon>Canavalia</taxon>
    </lineage>
</organism>
<proteinExistence type="predicted"/>
<dbReference type="AlphaFoldDB" id="A0AAN9KRN6"/>
<evidence type="ECO:0000313" key="1">
    <source>
        <dbReference type="EMBL" id="KAK7321491.1"/>
    </source>
</evidence>
<name>A0AAN9KRN6_CANGL</name>
<sequence>MLSHWRMSLATAGREECKAKSRKNTLDGGLRQFQCSILETPYYTPYKKQVLQKSSLQLFMVIFSASSATSMKESSGSPSSSSSIQNLRLLSRLLSITMACQRILMARDP</sequence>
<reference evidence="1 2" key="1">
    <citation type="submission" date="2024-01" db="EMBL/GenBank/DDBJ databases">
        <title>The genomes of 5 underutilized Papilionoideae crops provide insights into root nodulation and disease resistanc.</title>
        <authorList>
            <person name="Jiang F."/>
        </authorList>
    </citation>
    <scope>NUCLEOTIDE SEQUENCE [LARGE SCALE GENOMIC DNA]</scope>
    <source>
        <strain evidence="1">LVBAO_FW01</strain>
        <tissue evidence="1">Leaves</tissue>
    </source>
</reference>